<accession>A0ABD1GCZ9</accession>
<keyword evidence="3" id="KW-0547">Nucleotide-binding</keyword>
<dbReference type="AlphaFoldDB" id="A0ABD1GCZ9"/>
<keyword evidence="8" id="KW-1185">Reference proteome</keyword>
<dbReference type="InterPro" id="IPR011009">
    <property type="entry name" value="Kinase-like_dom_sf"/>
</dbReference>
<evidence type="ECO:0000313" key="7">
    <source>
        <dbReference type="EMBL" id="KAL1541995.1"/>
    </source>
</evidence>
<dbReference type="EMBL" id="JBEAFC010000009">
    <property type="protein sequence ID" value="KAL1541995.1"/>
    <property type="molecule type" value="Genomic_DNA"/>
</dbReference>
<dbReference type="SUPFAM" id="SSF56112">
    <property type="entry name" value="Protein kinase-like (PK-like)"/>
    <property type="match status" value="1"/>
</dbReference>
<gene>
    <name evidence="7" type="ORF">AAHA92_26139</name>
</gene>
<dbReference type="Proteomes" id="UP001567538">
    <property type="component" value="Unassembled WGS sequence"/>
</dbReference>
<dbReference type="Gene3D" id="1.10.510.10">
    <property type="entry name" value="Transferase(Phosphotransferase) domain 1"/>
    <property type="match status" value="1"/>
</dbReference>
<dbReference type="PANTHER" id="PTHR47983:SF3">
    <property type="entry name" value="OS05G0135800 PROTEIN"/>
    <property type="match status" value="1"/>
</dbReference>
<keyword evidence="1" id="KW-0597">Phosphoprotein</keyword>
<evidence type="ECO:0000256" key="5">
    <source>
        <dbReference type="ARBA" id="ARBA00022840"/>
    </source>
</evidence>
<organism evidence="7 8">
    <name type="scientific">Salvia divinorum</name>
    <name type="common">Maria pastora</name>
    <name type="synonym">Diviner's sage</name>
    <dbReference type="NCBI Taxonomy" id="28513"/>
    <lineage>
        <taxon>Eukaryota</taxon>
        <taxon>Viridiplantae</taxon>
        <taxon>Streptophyta</taxon>
        <taxon>Embryophyta</taxon>
        <taxon>Tracheophyta</taxon>
        <taxon>Spermatophyta</taxon>
        <taxon>Magnoliopsida</taxon>
        <taxon>eudicotyledons</taxon>
        <taxon>Gunneridae</taxon>
        <taxon>Pentapetalae</taxon>
        <taxon>asterids</taxon>
        <taxon>lamiids</taxon>
        <taxon>Lamiales</taxon>
        <taxon>Lamiaceae</taxon>
        <taxon>Nepetoideae</taxon>
        <taxon>Mentheae</taxon>
        <taxon>Salviinae</taxon>
        <taxon>Salvia</taxon>
        <taxon>Salvia subgen. Calosphace</taxon>
    </lineage>
</organism>
<dbReference type="EC" id="2.7.11.1" evidence="7"/>
<evidence type="ECO:0000259" key="6">
    <source>
        <dbReference type="PROSITE" id="PS50011"/>
    </source>
</evidence>
<protein>
    <submittedName>
        <fullName evidence="7">Non-specific serine/threonine protein kinase</fullName>
        <ecNumber evidence="7">2.7.11.1</ecNumber>
    </submittedName>
</protein>
<dbReference type="InterPro" id="IPR052101">
    <property type="entry name" value="Plant_StressResp_Kinase"/>
</dbReference>
<dbReference type="PANTHER" id="PTHR47983">
    <property type="entry name" value="PTO-INTERACTING PROTEIN 1-LIKE"/>
    <property type="match status" value="1"/>
</dbReference>
<dbReference type="InterPro" id="IPR020635">
    <property type="entry name" value="Tyr_kinase_cat_dom"/>
</dbReference>
<dbReference type="SMART" id="SM00219">
    <property type="entry name" value="TyrKc"/>
    <property type="match status" value="1"/>
</dbReference>
<dbReference type="GO" id="GO:0005524">
    <property type="term" value="F:ATP binding"/>
    <property type="evidence" value="ECO:0007669"/>
    <property type="project" value="UniProtKB-KW"/>
</dbReference>
<feature type="domain" description="Protein kinase" evidence="6">
    <location>
        <begin position="1"/>
        <end position="320"/>
    </location>
</feature>
<evidence type="ECO:0000256" key="4">
    <source>
        <dbReference type="ARBA" id="ARBA00022777"/>
    </source>
</evidence>
<evidence type="ECO:0000313" key="8">
    <source>
        <dbReference type="Proteomes" id="UP001567538"/>
    </source>
</evidence>
<dbReference type="PROSITE" id="PS50011">
    <property type="entry name" value="PROTEIN_KINASE_DOM"/>
    <property type="match status" value="1"/>
</dbReference>
<reference evidence="7 8" key="1">
    <citation type="submission" date="2024-06" db="EMBL/GenBank/DDBJ databases">
        <title>A chromosome level genome sequence of Diviner's sage (Salvia divinorum).</title>
        <authorList>
            <person name="Ford S.A."/>
            <person name="Ro D.-K."/>
            <person name="Ness R.W."/>
            <person name="Phillips M.A."/>
        </authorList>
    </citation>
    <scope>NUCLEOTIDE SEQUENCE [LARGE SCALE GENOMIC DNA]</scope>
    <source>
        <strain evidence="7">SAF-2024a</strain>
        <tissue evidence="7">Leaf</tissue>
    </source>
</reference>
<keyword evidence="7" id="KW-0723">Serine/threonine-protein kinase</keyword>
<sequence>MSRVVALLELALEQQERRKGTATQKLQQFWPFWKRVIPSGSTSNDQNEVEVDKLSKAIPATAMKEDDVPFIEFEKGNDIDDATITRLDYMPEHEFEFRAKVSKPLSRLKHENVLELVVYNLDGLQRVLAYNFAPRGSLHDILHGQQGIGSSSEPYPALTWSQRIQIALGVARGLLYLHENEITHHFVNSRNVLLCDDGTAKIIDPFHWIQCNSMYDFSANISHPKLVDNPLKRDVYNFGEILLELLTGSNVTGLQERLRHVSWALPQLDSDKVHKIVDARLKAPYLPEAVKMMARVAKLCLRDNAYSRPYTGKVVRGLKLCLRETKSRNSQRAEIN</sequence>
<keyword evidence="4 7" id="KW-0418">Kinase</keyword>
<dbReference type="Pfam" id="PF07714">
    <property type="entry name" value="PK_Tyr_Ser-Thr"/>
    <property type="match status" value="1"/>
</dbReference>
<keyword evidence="5" id="KW-0067">ATP-binding</keyword>
<evidence type="ECO:0000256" key="3">
    <source>
        <dbReference type="ARBA" id="ARBA00022741"/>
    </source>
</evidence>
<dbReference type="InterPro" id="IPR000719">
    <property type="entry name" value="Prot_kinase_dom"/>
</dbReference>
<dbReference type="InterPro" id="IPR001245">
    <property type="entry name" value="Ser-Thr/Tyr_kinase_cat_dom"/>
</dbReference>
<proteinExistence type="predicted"/>
<name>A0ABD1GCZ9_SALDI</name>
<dbReference type="GO" id="GO:0004674">
    <property type="term" value="F:protein serine/threonine kinase activity"/>
    <property type="evidence" value="ECO:0007669"/>
    <property type="project" value="UniProtKB-KW"/>
</dbReference>
<comment type="caution">
    <text evidence="7">The sequence shown here is derived from an EMBL/GenBank/DDBJ whole genome shotgun (WGS) entry which is preliminary data.</text>
</comment>
<evidence type="ECO:0000256" key="2">
    <source>
        <dbReference type="ARBA" id="ARBA00022679"/>
    </source>
</evidence>
<evidence type="ECO:0000256" key="1">
    <source>
        <dbReference type="ARBA" id="ARBA00022553"/>
    </source>
</evidence>
<keyword evidence="2 7" id="KW-0808">Transferase</keyword>